<reference evidence="18" key="1">
    <citation type="submission" date="2020-06" db="EMBL/GenBank/DDBJ databases">
        <title>Legume-microbial interactions unlock mineral nutrients during tropical forest succession.</title>
        <authorList>
            <person name="Epihov D.Z."/>
        </authorList>
    </citation>
    <scope>NUCLEOTIDE SEQUENCE [LARGE SCALE GENOMIC DNA]</scope>
    <source>
        <strain evidence="18">Pan2503</strain>
    </source>
</reference>
<dbReference type="InterPro" id="IPR015273">
    <property type="entry name" value="Cys-tRNA-synt_Ia_DALR"/>
</dbReference>
<evidence type="ECO:0000256" key="8">
    <source>
        <dbReference type="ARBA" id="ARBA00022598"/>
    </source>
</evidence>
<dbReference type="GO" id="GO:0005829">
    <property type="term" value="C:cytosol"/>
    <property type="evidence" value="ECO:0007669"/>
    <property type="project" value="TreeGrafter"/>
</dbReference>
<dbReference type="GO" id="GO:0046872">
    <property type="term" value="F:metal ion binding"/>
    <property type="evidence" value="ECO:0007669"/>
    <property type="project" value="UniProtKB-KW"/>
</dbReference>
<name>A0A7V8NNK7_9BACT</name>
<evidence type="ECO:0000256" key="2">
    <source>
        <dbReference type="ARBA" id="ARBA00004496"/>
    </source>
</evidence>
<evidence type="ECO:0000256" key="10">
    <source>
        <dbReference type="ARBA" id="ARBA00022741"/>
    </source>
</evidence>
<dbReference type="PANTHER" id="PTHR10890">
    <property type="entry name" value="CYSTEINYL-TRNA SYNTHETASE"/>
    <property type="match status" value="1"/>
</dbReference>
<dbReference type="Gene3D" id="3.40.50.620">
    <property type="entry name" value="HUPs"/>
    <property type="match status" value="1"/>
</dbReference>
<dbReference type="Pfam" id="PF01406">
    <property type="entry name" value="tRNA-synt_1e"/>
    <property type="match status" value="1"/>
</dbReference>
<dbReference type="InterPro" id="IPR015803">
    <property type="entry name" value="Cys-tRNA-ligase"/>
</dbReference>
<dbReference type="PANTHER" id="PTHR10890:SF3">
    <property type="entry name" value="CYSTEINE--TRNA LIGASE, CYTOPLASMIC"/>
    <property type="match status" value="1"/>
</dbReference>
<dbReference type="Proteomes" id="UP000567293">
    <property type="component" value="Unassembled WGS sequence"/>
</dbReference>
<feature type="non-terminal residue" evidence="18">
    <location>
        <position position="454"/>
    </location>
</feature>
<dbReference type="Gene3D" id="1.20.120.1910">
    <property type="entry name" value="Cysteine-tRNA ligase, C-terminal anti-codon recognition domain"/>
    <property type="match status" value="1"/>
</dbReference>
<keyword evidence="9" id="KW-0479">Metal-binding</keyword>
<dbReference type="SMART" id="SM00840">
    <property type="entry name" value="DALR_2"/>
    <property type="match status" value="1"/>
</dbReference>
<evidence type="ECO:0000256" key="9">
    <source>
        <dbReference type="ARBA" id="ARBA00022723"/>
    </source>
</evidence>
<keyword evidence="10" id="KW-0547">Nucleotide-binding</keyword>
<dbReference type="SUPFAM" id="SSF47323">
    <property type="entry name" value="Anticodon-binding domain of a subclass of class I aminoacyl-tRNA synthetases"/>
    <property type="match status" value="1"/>
</dbReference>
<dbReference type="NCBIfam" id="TIGR00435">
    <property type="entry name" value="cysS"/>
    <property type="match status" value="1"/>
</dbReference>
<dbReference type="GO" id="GO:0004817">
    <property type="term" value="F:cysteine-tRNA ligase activity"/>
    <property type="evidence" value="ECO:0007669"/>
    <property type="project" value="UniProtKB-UniRule"/>
</dbReference>
<dbReference type="SUPFAM" id="SSF52374">
    <property type="entry name" value="Nucleotidylyl transferase"/>
    <property type="match status" value="1"/>
</dbReference>
<dbReference type="EC" id="6.1.1.16" evidence="5 16"/>
<sequence length="454" mass="50934">MLRFYNTLSQQVEPFTPARDNTVRMYTCGPTVYDFAHIGNFRTFTFVDILRRWLRANGFGLDHVMNITDVDDKIIRNAVAQRKSLKEYTTLYTEKFLEDCKTLRLQTPERLVPATDHIDDMVEAIQRLGARSHTYSSDGSVYFRISSFPGYGKLSHNDFSGNIAGARVDVDEYEKADARDFALWKAPKEGEPFWPTALGPGRPGWHIECSVLALKYLGETLDIHAGGVDLIFPHHENEIAQSESLTGAPFARFWLHAEFLMVEGQKMSKSLGNYFTLRDVLDKGHAPEAIRYLLASVPYRKGLNFTFEGLKSAATAIDRLRNFKLRLETDCYAEGHNEVLAARTAQACKSFTDSLNDDLNTAEALGAIFEYIRDANSAMDSGEFRGGNVPAAQDLLKLFDSVFEVLEPRAAAGTSDAEVELKVAERTAAKKAKDFVRADGIREELLEKGIILED</sequence>
<evidence type="ECO:0000256" key="15">
    <source>
        <dbReference type="ARBA" id="ARBA00047398"/>
    </source>
</evidence>
<keyword evidence="11" id="KW-0862">Zinc</keyword>
<keyword evidence="19" id="KW-1185">Reference proteome</keyword>
<comment type="subunit">
    <text evidence="4">Monomer.</text>
</comment>
<keyword evidence="13" id="KW-0648">Protein biosynthesis</keyword>
<dbReference type="EMBL" id="JACDQQ010000627">
    <property type="protein sequence ID" value="MBA0084588.1"/>
    <property type="molecule type" value="Genomic_DNA"/>
</dbReference>
<evidence type="ECO:0000256" key="14">
    <source>
        <dbReference type="ARBA" id="ARBA00023146"/>
    </source>
</evidence>
<keyword evidence="8 18" id="KW-0436">Ligase</keyword>
<dbReference type="CDD" id="cd00672">
    <property type="entry name" value="CysRS_core"/>
    <property type="match status" value="1"/>
</dbReference>
<dbReference type="Pfam" id="PF09190">
    <property type="entry name" value="DALR_2"/>
    <property type="match status" value="1"/>
</dbReference>
<evidence type="ECO:0000313" key="19">
    <source>
        <dbReference type="Proteomes" id="UP000567293"/>
    </source>
</evidence>
<evidence type="ECO:0000256" key="4">
    <source>
        <dbReference type="ARBA" id="ARBA00011245"/>
    </source>
</evidence>
<evidence type="ECO:0000256" key="13">
    <source>
        <dbReference type="ARBA" id="ARBA00022917"/>
    </source>
</evidence>
<evidence type="ECO:0000259" key="17">
    <source>
        <dbReference type="SMART" id="SM00840"/>
    </source>
</evidence>
<feature type="domain" description="Cysteinyl-tRNA synthetase class Ia DALR" evidence="17">
    <location>
        <begin position="350"/>
        <end position="412"/>
    </location>
</feature>
<protein>
    <recommendedName>
        <fullName evidence="6 16">Cysteine--tRNA ligase</fullName>
        <ecNumber evidence="5 16">6.1.1.16</ecNumber>
    </recommendedName>
</protein>
<dbReference type="InterPro" id="IPR032678">
    <property type="entry name" value="tRNA-synt_1_cat_dom"/>
</dbReference>
<dbReference type="AlphaFoldDB" id="A0A7V8NNK7"/>
<evidence type="ECO:0000256" key="1">
    <source>
        <dbReference type="ARBA" id="ARBA00001947"/>
    </source>
</evidence>
<dbReference type="FunFam" id="3.40.50.620:FF:000130">
    <property type="entry name" value="Cysteine--tRNA ligase"/>
    <property type="match status" value="1"/>
</dbReference>
<comment type="cofactor">
    <cofactor evidence="1">
        <name>Zn(2+)</name>
        <dbReference type="ChEBI" id="CHEBI:29105"/>
    </cofactor>
</comment>
<dbReference type="InterPro" id="IPR024909">
    <property type="entry name" value="Cys-tRNA/MSH_ligase"/>
</dbReference>
<proteinExistence type="inferred from homology"/>
<gene>
    <name evidence="18" type="ORF">HRJ53_06315</name>
</gene>
<evidence type="ECO:0000256" key="5">
    <source>
        <dbReference type="ARBA" id="ARBA00012832"/>
    </source>
</evidence>
<dbReference type="HAMAP" id="MF_00041">
    <property type="entry name" value="Cys_tRNA_synth"/>
    <property type="match status" value="1"/>
</dbReference>
<dbReference type="InterPro" id="IPR009080">
    <property type="entry name" value="tRNAsynth_Ia_anticodon-bd"/>
</dbReference>
<evidence type="ECO:0000256" key="11">
    <source>
        <dbReference type="ARBA" id="ARBA00022833"/>
    </source>
</evidence>
<comment type="catalytic activity">
    <reaction evidence="15">
        <text>tRNA(Cys) + L-cysteine + ATP = L-cysteinyl-tRNA(Cys) + AMP + diphosphate</text>
        <dbReference type="Rhea" id="RHEA:17773"/>
        <dbReference type="Rhea" id="RHEA-COMP:9661"/>
        <dbReference type="Rhea" id="RHEA-COMP:9679"/>
        <dbReference type="ChEBI" id="CHEBI:30616"/>
        <dbReference type="ChEBI" id="CHEBI:33019"/>
        <dbReference type="ChEBI" id="CHEBI:35235"/>
        <dbReference type="ChEBI" id="CHEBI:78442"/>
        <dbReference type="ChEBI" id="CHEBI:78517"/>
        <dbReference type="ChEBI" id="CHEBI:456215"/>
        <dbReference type="EC" id="6.1.1.16"/>
    </reaction>
</comment>
<comment type="subcellular location">
    <subcellularLocation>
        <location evidence="2">Cytoplasm</location>
    </subcellularLocation>
</comment>
<evidence type="ECO:0000256" key="6">
    <source>
        <dbReference type="ARBA" id="ARBA00014738"/>
    </source>
</evidence>
<evidence type="ECO:0000313" key="18">
    <source>
        <dbReference type="EMBL" id="MBA0084588.1"/>
    </source>
</evidence>
<accession>A0A7V8NNK7</accession>
<dbReference type="InterPro" id="IPR014729">
    <property type="entry name" value="Rossmann-like_a/b/a_fold"/>
</dbReference>
<evidence type="ECO:0000256" key="16">
    <source>
        <dbReference type="NCBIfam" id="TIGR00435"/>
    </source>
</evidence>
<evidence type="ECO:0000256" key="7">
    <source>
        <dbReference type="ARBA" id="ARBA00022490"/>
    </source>
</evidence>
<evidence type="ECO:0000256" key="3">
    <source>
        <dbReference type="ARBA" id="ARBA00005594"/>
    </source>
</evidence>
<dbReference type="PRINTS" id="PR00983">
    <property type="entry name" value="TRNASYNTHCYS"/>
</dbReference>
<organism evidence="18 19">
    <name type="scientific">Candidatus Acidiferrum panamense</name>
    <dbReference type="NCBI Taxonomy" id="2741543"/>
    <lineage>
        <taxon>Bacteria</taxon>
        <taxon>Pseudomonadati</taxon>
        <taxon>Acidobacteriota</taxon>
        <taxon>Terriglobia</taxon>
        <taxon>Candidatus Acidiferrales</taxon>
        <taxon>Candidatus Acidiferrum</taxon>
    </lineage>
</organism>
<comment type="caution">
    <text evidence="18">The sequence shown here is derived from an EMBL/GenBank/DDBJ whole genome shotgun (WGS) entry which is preliminary data.</text>
</comment>
<comment type="similarity">
    <text evidence="3">Belongs to the class-I aminoacyl-tRNA synthetase family.</text>
</comment>
<keyword evidence="14" id="KW-0030">Aminoacyl-tRNA synthetase</keyword>
<keyword evidence="7" id="KW-0963">Cytoplasm</keyword>
<dbReference type="GO" id="GO:0006423">
    <property type="term" value="P:cysteinyl-tRNA aminoacylation"/>
    <property type="evidence" value="ECO:0007669"/>
    <property type="project" value="UniProtKB-UniRule"/>
</dbReference>
<keyword evidence="12" id="KW-0067">ATP-binding</keyword>
<dbReference type="GO" id="GO:0005524">
    <property type="term" value="F:ATP binding"/>
    <property type="evidence" value="ECO:0007669"/>
    <property type="project" value="UniProtKB-KW"/>
</dbReference>
<evidence type="ECO:0000256" key="12">
    <source>
        <dbReference type="ARBA" id="ARBA00022840"/>
    </source>
</evidence>